<dbReference type="AlphaFoldDB" id="A0AAW0JQ64"/>
<name>A0AAW0JQ64_QUESU</name>
<evidence type="ECO:0000313" key="2">
    <source>
        <dbReference type="Proteomes" id="UP000237347"/>
    </source>
</evidence>
<reference evidence="1 2" key="1">
    <citation type="journal article" date="2018" name="Sci. Data">
        <title>The draft genome sequence of cork oak.</title>
        <authorList>
            <person name="Ramos A.M."/>
            <person name="Usie A."/>
            <person name="Barbosa P."/>
            <person name="Barros P.M."/>
            <person name="Capote T."/>
            <person name="Chaves I."/>
            <person name="Simoes F."/>
            <person name="Abreu I."/>
            <person name="Carrasquinho I."/>
            <person name="Faro C."/>
            <person name="Guimaraes J.B."/>
            <person name="Mendonca D."/>
            <person name="Nobrega F."/>
            <person name="Rodrigues L."/>
            <person name="Saibo N.J.M."/>
            <person name="Varela M.C."/>
            <person name="Egas C."/>
            <person name="Matos J."/>
            <person name="Miguel C.M."/>
            <person name="Oliveira M.M."/>
            <person name="Ricardo C.P."/>
            <person name="Goncalves S."/>
        </authorList>
    </citation>
    <scope>NUCLEOTIDE SEQUENCE [LARGE SCALE GENOMIC DNA]</scope>
    <source>
        <strain evidence="2">cv. HL8</strain>
    </source>
</reference>
<accession>A0AAW0JQ64</accession>
<comment type="caution">
    <text evidence="1">The sequence shown here is derived from an EMBL/GenBank/DDBJ whole genome shotgun (WGS) entry which is preliminary data.</text>
</comment>
<gene>
    <name evidence="1" type="ORF">CFP56_029867</name>
</gene>
<evidence type="ECO:0000313" key="1">
    <source>
        <dbReference type="EMBL" id="KAK7828883.1"/>
    </source>
</evidence>
<sequence length="124" mass="13731">MYRQGLNPNISSGLAASRLYTMVYANQIAHQMEEETKKKALMRAIVASNIRVAMLGKDSPSHEAIKGSKQLEIQEEICEPLNANLKENVDDSDLDDVGMLNIDDLVLNDEGMLAVIRPLLTAFN</sequence>
<organism evidence="1 2">
    <name type="scientific">Quercus suber</name>
    <name type="common">Cork oak</name>
    <dbReference type="NCBI Taxonomy" id="58331"/>
    <lineage>
        <taxon>Eukaryota</taxon>
        <taxon>Viridiplantae</taxon>
        <taxon>Streptophyta</taxon>
        <taxon>Embryophyta</taxon>
        <taxon>Tracheophyta</taxon>
        <taxon>Spermatophyta</taxon>
        <taxon>Magnoliopsida</taxon>
        <taxon>eudicotyledons</taxon>
        <taxon>Gunneridae</taxon>
        <taxon>Pentapetalae</taxon>
        <taxon>rosids</taxon>
        <taxon>fabids</taxon>
        <taxon>Fagales</taxon>
        <taxon>Fagaceae</taxon>
        <taxon>Quercus</taxon>
    </lineage>
</organism>
<dbReference type="EMBL" id="PKMF04000492">
    <property type="protein sequence ID" value="KAK7828883.1"/>
    <property type="molecule type" value="Genomic_DNA"/>
</dbReference>
<dbReference type="Proteomes" id="UP000237347">
    <property type="component" value="Unassembled WGS sequence"/>
</dbReference>
<protein>
    <submittedName>
        <fullName evidence="1">Uncharacterized protein</fullName>
    </submittedName>
</protein>
<proteinExistence type="predicted"/>
<keyword evidence="2" id="KW-1185">Reference proteome</keyword>